<keyword evidence="8" id="KW-1185">Reference proteome</keyword>
<protein>
    <recommendedName>
        <fullName evidence="6">Anoctamin transmembrane domain-containing protein</fullName>
    </recommendedName>
</protein>
<keyword evidence="4 5" id="KW-0472">Membrane</keyword>
<feature type="transmembrane region" description="Helical" evidence="5">
    <location>
        <begin position="399"/>
        <end position="418"/>
    </location>
</feature>
<evidence type="ECO:0000256" key="3">
    <source>
        <dbReference type="ARBA" id="ARBA00022989"/>
    </source>
</evidence>
<reference evidence="7" key="1">
    <citation type="submission" date="2021-02" db="EMBL/GenBank/DDBJ databases">
        <authorList>
            <person name="Dougan E. K."/>
            <person name="Rhodes N."/>
            <person name="Thang M."/>
            <person name="Chan C."/>
        </authorList>
    </citation>
    <scope>NUCLEOTIDE SEQUENCE</scope>
</reference>
<feature type="transmembrane region" description="Helical" evidence="5">
    <location>
        <begin position="450"/>
        <end position="468"/>
    </location>
</feature>
<dbReference type="PANTHER" id="PTHR12308">
    <property type="entry name" value="ANOCTAMIN"/>
    <property type="match status" value="1"/>
</dbReference>
<evidence type="ECO:0000313" key="8">
    <source>
        <dbReference type="Proteomes" id="UP000654075"/>
    </source>
</evidence>
<feature type="transmembrane region" description="Helical" evidence="5">
    <location>
        <begin position="666"/>
        <end position="689"/>
    </location>
</feature>
<gene>
    <name evidence="7" type="ORF">PGLA1383_LOCUS34671</name>
</gene>
<feature type="transmembrane region" description="Helical" evidence="5">
    <location>
        <begin position="335"/>
        <end position="357"/>
    </location>
</feature>
<name>A0A813FW40_POLGL</name>
<organism evidence="7 8">
    <name type="scientific">Polarella glacialis</name>
    <name type="common">Dinoflagellate</name>
    <dbReference type="NCBI Taxonomy" id="89957"/>
    <lineage>
        <taxon>Eukaryota</taxon>
        <taxon>Sar</taxon>
        <taxon>Alveolata</taxon>
        <taxon>Dinophyceae</taxon>
        <taxon>Suessiales</taxon>
        <taxon>Suessiaceae</taxon>
        <taxon>Polarella</taxon>
    </lineage>
</organism>
<proteinExistence type="predicted"/>
<keyword evidence="2 5" id="KW-0812">Transmembrane</keyword>
<dbReference type="InterPro" id="IPR007632">
    <property type="entry name" value="Anoctamin"/>
</dbReference>
<dbReference type="GO" id="GO:0005254">
    <property type="term" value="F:chloride channel activity"/>
    <property type="evidence" value="ECO:0007669"/>
    <property type="project" value="TreeGrafter"/>
</dbReference>
<feature type="transmembrane region" description="Helical" evidence="5">
    <location>
        <begin position="267"/>
        <end position="286"/>
    </location>
</feature>
<dbReference type="GO" id="GO:0016020">
    <property type="term" value="C:membrane"/>
    <property type="evidence" value="ECO:0007669"/>
    <property type="project" value="UniProtKB-SubCell"/>
</dbReference>
<evidence type="ECO:0000256" key="2">
    <source>
        <dbReference type="ARBA" id="ARBA00022692"/>
    </source>
</evidence>
<evidence type="ECO:0000256" key="1">
    <source>
        <dbReference type="ARBA" id="ARBA00004141"/>
    </source>
</evidence>
<dbReference type="Proteomes" id="UP000654075">
    <property type="component" value="Unassembled WGS sequence"/>
</dbReference>
<evidence type="ECO:0000313" key="7">
    <source>
        <dbReference type="EMBL" id="CAE8617004.1"/>
    </source>
</evidence>
<comment type="subcellular location">
    <subcellularLocation>
        <location evidence="1">Membrane</location>
        <topology evidence="1">Multi-pass membrane protein</topology>
    </subcellularLocation>
</comment>
<dbReference type="OrthoDB" id="292929at2759"/>
<evidence type="ECO:0000259" key="6">
    <source>
        <dbReference type="Pfam" id="PF04547"/>
    </source>
</evidence>
<dbReference type="PANTHER" id="PTHR12308:SF73">
    <property type="entry name" value="ANOCTAMIN"/>
    <property type="match status" value="1"/>
</dbReference>
<dbReference type="OMA" id="HMGHIAV"/>
<dbReference type="AlphaFoldDB" id="A0A813FW40"/>
<dbReference type="InterPro" id="IPR049452">
    <property type="entry name" value="Anoctamin_TM"/>
</dbReference>
<feature type="transmembrane region" description="Helical" evidence="5">
    <location>
        <begin position="545"/>
        <end position="571"/>
    </location>
</feature>
<accession>A0A813FW40</accession>
<dbReference type="Pfam" id="PF04547">
    <property type="entry name" value="Anoctamin"/>
    <property type="match status" value="1"/>
</dbReference>
<evidence type="ECO:0000256" key="4">
    <source>
        <dbReference type="ARBA" id="ARBA00023136"/>
    </source>
</evidence>
<feature type="transmembrane region" description="Helical" evidence="5">
    <location>
        <begin position="592"/>
        <end position="619"/>
    </location>
</feature>
<keyword evidence="3 5" id="KW-1133">Transmembrane helix</keyword>
<dbReference type="EMBL" id="CAJNNV010026028">
    <property type="protein sequence ID" value="CAE8617004.1"/>
    <property type="molecule type" value="Genomic_DNA"/>
</dbReference>
<evidence type="ECO:0000256" key="5">
    <source>
        <dbReference type="SAM" id="Phobius"/>
    </source>
</evidence>
<feature type="domain" description="Anoctamin transmembrane" evidence="6">
    <location>
        <begin position="219"/>
        <end position="702"/>
    </location>
</feature>
<comment type="caution">
    <text evidence="7">The sequence shown here is derived from an EMBL/GenBank/DDBJ whole genome shotgun (WGS) entry which is preliminary data.</text>
</comment>
<sequence length="713" mass="80318">MASVADGSGSGSRSPSSSWNDLPRYLVCFAEEVDLGLVSKVKFWCQEAGLLVEGGSTGESTESPGRLFLVVTAGQEQLEREAERLGYLKPHRDLVPYVAGQGLGLTEFRRADPGFSSSVAGFWPCEKVQLLRSLMDFVPNHSEALLSHLKSLEGQEHPHSTAQAAFRVKSAIKVSQSLLASLRIAGLVEHVAPMQEERSARLAVWQSGMFKMFVPVEPVQEYFGSQVAFYFAWLNSFTAWLSVPALIGLACYAHMQVHGFTVDDHPFLPFYSLFAVLWGVVFVCHWERASAAWAWKWGVFGAEIEEQVRPEFTGELRCSPATGRQERHYPSRKRYVAYLQSVVVTSVMLCIAFFVMICSLNLQGYMECHATSLERIFYIPALARYSHPGAVFDPNQSEYFGVLALVPVLMHTLLILNLNKLYRHMAEWLTWNENHRLTHEHDNSLIIKRFLFEAFDCYIALFYVGFIQQDVRKLRSELVSLYTVDSLRRSFCETLLPLGMQVFSRQKSRERYAVLKKSDRADQVEALKQLEQAEYEHFDDFMEMIIAFGYVTLFASAFPLAGLLTIACNLVEMKSDLFKLTRVYQRPVSARVAGIGTWAGVLKGLVCLSIVTNAMLFAMSEQLAHWAPFLYRQANEKDVAHGLVGHVEDFAVGAADLVMRKGSGRYVVLIAVAVEHCVGLAAFILAWCIPRVPQWVLNEAHRSDMHRRARAGM</sequence>
<feature type="transmembrane region" description="Helical" evidence="5">
    <location>
        <begin position="230"/>
        <end position="255"/>
    </location>
</feature>